<dbReference type="CDD" id="cd14847">
    <property type="entry name" value="DD-carboxypeptidase_like"/>
    <property type="match status" value="1"/>
</dbReference>
<dbReference type="PANTHER" id="PTHR34385:SF1">
    <property type="entry name" value="PEPTIDOGLYCAN L-ALANYL-D-GLUTAMATE ENDOPEPTIDASE CWLK"/>
    <property type="match status" value="1"/>
</dbReference>
<dbReference type="Pfam" id="PF02557">
    <property type="entry name" value="VanY"/>
    <property type="match status" value="1"/>
</dbReference>
<gene>
    <name evidence="2" type="ORF">NNL38_12145</name>
</gene>
<dbReference type="InterPro" id="IPR003709">
    <property type="entry name" value="VanY-like_core_dom"/>
</dbReference>
<name>A0ABY5GE64_9GAMM</name>
<evidence type="ECO:0000313" key="3">
    <source>
        <dbReference type="Proteomes" id="UP001057998"/>
    </source>
</evidence>
<evidence type="ECO:0000313" key="2">
    <source>
        <dbReference type="EMBL" id="UTV27085.1"/>
    </source>
</evidence>
<dbReference type="RefSeq" id="WP_255388300.1">
    <property type="nucleotide sequence ID" value="NZ_CP101508.1"/>
</dbReference>
<sequence>MTAPTDARPLTAGQLTGQSETHLVSHQQYQLHRETRPALQALQQAAKEAGFDLKIASAFRSFERQLMIWNHKFDGNRPLLDSNSQPVDAAALSEIERIHTIMRWSALPGASRHHWGTDLDVYAANCLPDGASLQLEPWEYAPGGHQAEFSQWLQASLATFDFYLPYAEDRNGVAVEPWHISHAPVSSPLLAQLTPELLHRTLHASQIAGKSQILANLDTLYTRYIANVCEV</sequence>
<dbReference type="InterPro" id="IPR052179">
    <property type="entry name" value="DD-CPase-like"/>
</dbReference>
<evidence type="ECO:0000259" key="1">
    <source>
        <dbReference type="Pfam" id="PF02557"/>
    </source>
</evidence>
<keyword evidence="3" id="KW-1185">Reference proteome</keyword>
<proteinExistence type="predicted"/>
<organism evidence="2 3">
    <name type="scientific">Photobacterium atrarenae</name>
    <dbReference type="NCBI Taxonomy" id="865757"/>
    <lineage>
        <taxon>Bacteria</taxon>
        <taxon>Pseudomonadati</taxon>
        <taxon>Pseudomonadota</taxon>
        <taxon>Gammaproteobacteria</taxon>
        <taxon>Vibrionales</taxon>
        <taxon>Vibrionaceae</taxon>
        <taxon>Photobacterium</taxon>
    </lineage>
</organism>
<reference evidence="2" key="1">
    <citation type="submission" date="2022-07" db="EMBL/GenBank/DDBJ databases">
        <title>Genome sequencing of Photobacterium atrarenae GJH2-4.</title>
        <authorList>
            <person name="Park S.-J."/>
        </authorList>
    </citation>
    <scope>NUCLEOTIDE SEQUENCE</scope>
    <source>
        <strain evidence="2">GJH2-4</strain>
    </source>
</reference>
<dbReference type="InterPro" id="IPR009045">
    <property type="entry name" value="Zn_M74/Hedgehog-like"/>
</dbReference>
<protein>
    <submittedName>
        <fullName evidence="2">M15 family metallopeptidase</fullName>
    </submittedName>
</protein>
<accession>A0ABY5GE64</accession>
<dbReference type="SUPFAM" id="SSF55166">
    <property type="entry name" value="Hedgehog/DD-peptidase"/>
    <property type="match status" value="1"/>
</dbReference>
<dbReference type="Gene3D" id="3.30.1380.10">
    <property type="match status" value="1"/>
</dbReference>
<dbReference type="Proteomes" id="UP001057998">
    <property type="component" value="Chromosome 1"/>
</dbReference>
<dbReference type="PANTHER" id="PTHR34385">
    <property type="entry name" value="D-ALANYL-D-ALANINE CARBOXYPEPTIDASE"/>
    <property type="match status" value="1"/>
</dbReference>
<feature type="domain" description="D-alanyl-D-alanine carboxypeptidase-like core" evidence="1">
    <location>
        <begin position="30"/>
        <end position="184"/>
    </location>
</feature>
<dbReference type="EMBL" id="CP101508">
    <property type="protein sequence ID" value="UTV27085.1"/>
    <property type="molecule type" value="Genomic_DNA"/>
</dbReference>